<dbReference type="SMART" id="SM00100">
    <property type="entry name" value="cNMP"/>
    <property type="match status" value="1"/>
</dbReference>
<dbReference type="InParanoid" id="E8N3W9"/>
<evidence type="ECO:0000313" key="2">
    <source>
        <dbReference type="EMBL" id="BAJ63133.1"/>
    </source>
</evidence>
<evidence type="ECO:0000313" key="3">
    <source>
        <dbReference type="Proteomes" id="UP000008922"/>
    </source>
</evidence>
<dbReference type="InterPro" id="IPR014710">
    <property type="entry name" value="RmlC-like_jellyroll"/>
</dbReference>
<dbReference type="PANTHER" id="PTHR23011:SF28">
    <property type="entry name" value="CYCLIC NUCLEOTIDE-BINDING DOMAIN CONTAINING PROTEIN"/>
    <property type="match status" value="1"/>
</dbReference>
<reference evidence="2 3" key="1">
    <citation type="submission" date="2010-12" db="EMBL/GenBank/DDBJ databases">
        <title>Whole genome sequence of Anaerolinea thermophila UNI-1.</title>
        <authorList>
            <person name="Narita-Yamada S."/>
            <person name="Kishi E."/>
            <person name="Watanabe Y."/>
            <person name="Takasaki K."/>
            <person name="Ankai A."/>
            <person name="Oguchi A."/>
            <person name="Fukui S."/>
            <person name="Takahashi M."/>
            <person name="Yashiro I."/>
            <person name="Hosoyama A."/>
            <person name="Sekiguchi Y."/>
            <person name="Hanada S."/>
            <person name="Fujita N."/>
        </authorList>
    </citation>
    <scope>NUCLEOTIDE SEQUENCE [LARGE SCALE GENOMIC DNA]</scope>
    <source>
        <strain evidence="3">DSM 14523 / JCM 11388 / NBRC 100420 / UNI-1</strain>
    </source>
</reference>
<proteinExistence type="predicted"/>
<dbReference type="HOGENOM" id="CLU_075053_16_0_0"/>
<organism evidence="2 3">
    <name type="scientific">Anaerolinea thermophila (strain DSM 14523 / JCM 11388 / NBRC 100420 / UNI-1)</name>
    <dbReference type="NCBI Taxonomy" id="926569"/>
    <lineage>
        <taxon>Bacteria</taxon>
        <taxon>Bacillati</taxon>
        <taxon>Chloroflexota</taxon>
        <taxon>Anaerolineae</taxon>
        <taxon>Anaerolineales</taxon>
        <taxon>Anaerolineaceae</taxon>
        <taxon>Anaerolinea</taxon>
    </lineage>
</organism>
<dbReference type="PROSITE" id="PS50042">
    <property type="entry name" value="CNMP_BINDING_3"/>
    <property type="match status" value="1"/>
</dbReference>
<dbReference type="PANTHER" id="PTHR23011">
    <property type="entry name" value="CYCLIC NUCLEOTIDE-BINDING DOMAIN CONTAINING PROTEIN"/>
    <property type="match status" value="1"/>
</dbReference>
<dbReference type="InterPro" id="IPR018490">
    <property type="entry name" value="cNMP-bd_dom_sf"/>
</dbReference>
<dbReference type="EMBL" id="AP012029">
    <property type="protein sequence ID" value="BAJ63133.1"/>
    <property type="molecule type" value="Genomic_DNA"/>
</dbReference>
<gene>
    <name evidence="2" type="ordered locus">ANT_10990</name>
</gene>
<dbReference type="CDD" id="cd00038">
    <property type="entry name" value="CAP_ED"/>
    <property type="match status" value="1"/>
</dbReference>
<dbReference type="PROSITE" id="PS00889">
    <property type="entry name" value="CNMP_BINDING_2"/>
    <property type="match status" value="1"/>
</dbReference>
<dbReference type="Pfam" id="PF00027">
    <property type="entry name" value="cNMP_binding"/>
    <property type="match status" value="1"/>
</dbReference>
<protein>
    <recommendedName>
        <fullName evidence="1">Cyclic nucleotide-binding domain-containing protein</fullName>
    </recommendedName>
</protein>
<dbReference type="InterPro" id="IPR000595">
    <property type="entry name" value="cNMP-bd_dom"/>
</dbReference>
<dbReference type="InterPro" id="IPR018488">
    <property type="entry name" value="cNMP-bd_CS"/>
</dbReference>
<dbReference type="RefSeq" id="WP_013559523.1">
    <property type="nucleotide sequence ID" value="NC_014960.1"/>
</dbReference>
<dbReference type="Proteomes" id="UP000008922">
    <property type="component" value="Chromosome"/>
</dbReference>
<accession>E8N3W9</accession>
<dbReference type="OrthoDB" id="9798104at2"/>
<dbReference type="SUPFAM" id="SSF51206">
    <property type="entry name" value="cAMP-binding domain-like"/>
    <property type="match status" value="1"/>
</dbReference>
<dbReference type="KEGG" id="atm:ANT_10990"/>
<dbReference type="AlphaFoldDB" id="E8N3W9"/>
<dbReference type="Gene3D" id="2.60.120.10">
    <property type="entry name" value="Jelly Rolls"/>
    <property type="match status" value="1"/>
</dbReference>
<keyword evidence="3" id="KW-1185">Reference proteome</keyword>
<dbReference type="PRINTS" id="PR00103">
    <property type="entry name" value="CAMPKINASE"/>
</dbReference>
<dbReference type="eggNOG" id="COG0664">
    <property type="taxonomic scope" value="Bacteria"/>
</dbReference>
<evidence type="ECO:0000259" key="1">
    <source>
        <dbReference type="PROSITE" id="PS50042"/>
    </source>
</evidence>
<feature type="domain" description="Cyclic nucleotide-binding" evidence="1">
    <location>
        <begin position="16"/>
        <end position="136"/>
    </location>
</feature>
<name>E8N3W9_ANATU</name>
<sequence>MAAIEEIINFYSRVPLFRSLNKRQLEVLAKRTLERDYAAGTAILTQGKGGEGFFVVYKGKVEIQRMRSDGTSAVVNTLGPGDFFGEMALLDDGPRTATAVAVEPTVCLVLPRWDFLAVLRDDAEMAIVILEEMAKRFRIALDSL</sequence>
<dbReference type="STRING" id="926569.ANT_10990"/>